<keyword evidence="3" id="KW-0732">Signal</keyword>
<dbReference type="InterPro" id="IPR005532">
    <property type="entry name" value="SUMF_dom"/>
</dbReference>
<evidence type="ECO:0000313" key="6">
    <source>
        <dbReference type="Proteomes" id="UP000318571"/>
    </source>
</evidence>
<comment type="similarity">
    <text evidence="1">Belongs to the sulfatase-modifying factor family.</text>
</comment>
<evidence type="ECO:0000259" key="4">
    <source>
        <dbReference type="Pfam" id="PF03781"/>
    </source>
</evidence>
<name>A0A553NP08_TIGCA</name>
<dbReference type="GO" id="GO:0120147">
    <property type="term" value="F:formylglycine-generating oxidase activity"/>
    <property type="evidence" value="ECO:0007669"/>
    <property type="project" value="TreeGrafter"/>
</dbReference>
<dbReference type="STRING" id="6832.A0A553NP08"/>
<accession>A0A553NP08</accession>
<feature type="compositionally biased region" description="Low complexity" evidence="2">
    <location>
        <begin position="74"/>
        <end position="83"/>
    </location>
</feature>
<keyword evidence="6" id="KW-1185">Reference proteome</keyword>
<dbReference type="SUPFAM" id="SSF56436">
    <property type="entry name" value="C-type lectin-like"/>
    <property type="match status" value="1"/>
</dbReference>
<feature type="chain" id="PRO_5022230200" description="Sulfatase-modifying factor enzyme-like domain-containing protein" evidence="3">
    <location>
        <begin position="22"/>
        <end position="382"/>
    </location>
</feature>
<comment type="caution">
    <text evidence="5">The sequence shown here is derived from an EMBL/GenBank/DDBJ whole genome shotgun (WGS) entry which is preliminary data.</text>
</comment>
<dbReference type="InterPro" id="IPR051043">
    <property type="entry name" value="Sulfatase_Mod_Factor_Kinase"/>
</dbReference>
<feature type="compositionally biased region" description="Polar residues" evidence="2">
    <location>
        <begin position="24"/>
        <end position="39"/>
    </location>
</feature>
<gene>
    <name evidence="5" type="ORF">TCAL_11441</name>
</gene>
<feature type="compositionally biased region" description="Basic and acidic residues" evidence="2">
    <location>
        <begin position="50"/>
        <end position="62"/>
    </location>
</feature>
<sequence>MSKLILCGFILCLLSFNGINSTSHTCSKNPEDTSACSQDGESESGCGCQKNRETDSSSRVDVNENQLEPEASEADSSSANFDADFPRTNQMILVEGGTYTMGTDVPIFVADGEAPARRVELPDFYMDMHEVSNAEFEVFVEDTEYKTEAESFGDSFAMDLFLSQATKSKISQAVKDAPWWLPVKGANWRHPEGPDSNIENRMNHPVIHVSWNDAKAYCEWAGKRLPTEAEWEYACRAGKDDRLFPWGNKWNPGGKYYGNIWTGSFPNENTGEDGYRTTNPVTEFPPNAFELFNMVGNVWEWTSDWWTIRHSPLVVHSNPQGPKNGKDKVKKGGSFMCHKDYCYRYRCAARSQNTPDSSAQNLGFRCAADKKKLPSYLEHIEL</sequence>
<organism evidence="5 6">
    <name type="scientific">Tigriopus californicus</name>
    <name type="common">Marine copepod</name>
    <dbReference type="NCBI Taxonomy" id="6832"/>
    <lineage>
        <taxon>Eukaryota</taxon>
        <taxon>Metazoa</taxon>
        <taxon>Ecdysozoa</taxon>
        <taxon>Arthropoda</taxon>
        <taxon>Crustacea</taxon>
        <taxon>Multicrustacea</taxon>
        <taxon>Hexanauplia</taxon>
        <taxon>Copepoda</taxon>
        <taxon>Harpacticoida</taxon>
        <taxon>Harpacticidae</taxon>
        <taxon>Tigriopus</taxon>
    </lineage>
</organism>
<feature type="domain" description="Sulfatase-modifying factor enzyme-like" evidence="4">
    <location>
        <begin position="88"/>
        <end position="367"/>
    </location>
</feature>
<dbReference type="InterPro" id="IPR016187">
    <property type="entry name" value="CTDL_fold"/>
</dbReference>
<dbReference type="GO" id="GO:0005783">
    <property type="term" value="C:endoplasmic reticulum"/>
    <property type="evidence" value="ECO:0007669"/>
    <property type="project" value="TreeGrafter"/>
</dbReference>
<dbReference type="EMBL" id="VCGU01000011">
    <property type="protein sequence ID" value="TRY67137.1"/>
    <property type="molecule type" value="Genomic_DNA"/>
</dbReference>
<dbReference type="OMA" id="RQNVYDL"/>
<dbReference type="PANTHER" id="PTHR23150">
    <property type="entry name" value="SULFATASE MODIFYING FACTOR 1, 2"/>
    <property type="match status" value="1"/>
</dbReference>
<reference evidence="5 6" key="1">
    <citation type="journal article" date="2018" name="Nat. Ecol. Evol.">
        <title>Genomic signatures of mitonuclear coevolution across populations of Tigriopus californicus.</title>
        <authorList>
            <person name="Barreto F.S."/>
            <person name="Watson E.T."/>
            <person name="Lima T.G."/>
            <person name="Willett C.S."/>
            <person name="Edmands S."/>
            <person name="Li W."/>
            <person name="Burton R.S."/>
        </authorList>
    </citation>
    <scope>NUCLEOTIDE SEQUENCE [LARGE SCALE GENOMIC DNA]</scope>
    <source>
        <strain evidence="5 6">San Diego</strain>
    </source>
</reference>
<evidence type="ECO:0000256" key="2">
    <source>
        <dbReference type="SAM" id="MobiDB-lite"/>
    </source>
</evidence>
<dbReference type="InterPro" id="IPR042095">
    <property type="entry name" value="SUMF_sf"/>
</dbReference>
<dbReference type="AlphaFoldDB" id="A0A553NP08"/>
<dbReference type="Gene3D" id="3.90.1580.10">
    <property type="entry name" value="paralog of FGE (formylglycine-generating enzyme)"/>
    <property type="match status" value="1"/>
</dbReference>
<protein>
    <recommendedName>
        <fullName evidence="4">Sulfatase-modifying factor enzyme-like domain-containing protein</fullName>
    </recommendedName>
</protein>
<evidence type="ECO:0000256" key="3">
    <source>
        <dbReference type="SAM" id="SignalP"/>
    </source>
</evidence>
<dbReference type="PANTHER" id="PTHR23150:SF19">
    <property type="entry name" value="FORMYLGLYCINE-GENERATING ENZYME"/>
    <property type="match status" value="1"/>
</dbReference>
<feature type="signal peptide" evidence="3">
    <location>
        <begin position="1"/>
        <end position="21"/>
    </location>
</feature>
<feature type="region of interest" description="Disordered" evidence="2">
    <location>
        <begin position="24"/>
        <end position="83"/>
    </location>
</feature>
<evidence type="ECO:0000256" key="1">
    <source>
        <dbReference type="ARBA" id="ARBA00005310"/>
    </source>
</evidence>
<dbReference type="Pfam" id="PF03781">
    <property type="entry name" value="FGE-sulfatase"/>
    <property type="match status" value="1"/>
</dbReference>
<evidence type="ECO:0000313" key="5">
    <source>
        <dbReference type="EMBL" id="TRY67137.1"/>
    </source>
</evidence>
<dbReference type="Proteomes" id="UP000318571">
    <property type="component" value="Chromosome 4"/>
</dbReference>
<proteinExistence type="inferred from homology"/>